<feature type="region of interest" description="Disordered" evidence="1">
    <location>
        <begin position="1"/>
        <end position="22"/>
    </location>
</feature>
<protein>
    <submittedName>
        <fullName evidence="3">Flagellar protein</fullName>
    </submittedName>
</protein>
<organism evidence="3 4">
    <name type="scientific">Hoeflea ulvae</name>
    <dbReference type="NCBI Taxonomy" id="2983764"/>
    <lineage>
        <taxon>Bacteria</taxon>
        <taxon>Pseudomonadati</taxon>
        <taxon>Pseudomonadota</taxon>
        <taxon>Alphaproteobacteria</taxon>
        <taxon>Hyphomicrobiales</taxon>
        <taxon>Rhizobiaceae</taxon>
        <taxon>Hoeflea</taxon>
    </lineage>
</organism>
<dbReference type="Proteomes" id="UP001081283">
    <property type="component" value="Unassembled WGS sequence"/>
</dbReference>
<keyword evidence="4" id="KW-1185">Reference proteome</keyword>
<reference evidence="3" key="1">
    <citation type="submission" date="2022-10" db="EMBL/GenBank/DDBJ databases">
        <title>Hoeflea sp. J2-29, isolated from marine algae.</title>
        <authorList>
            <person name="Kristyanto S."/>
            <person name="Kim J.M."/>
            <person name="Jeon C.O."/>
        </authorList>
    </citation>
    <scope>NUCLEOTIDE SEQUENCE</scope>
    <source>
        <strain evidence="3">J2-29</strain>
    </source>
</reference>
<comment type="caution">
    <text evidence="3">The sequence shown here is derived from an EMBL/GenBank/DDBJ whole genome shotgun (WGS) entry which is preliminary data.</text>
</comment>
<keyword evidence="2" id="KW-1133">Transmembrane helix</keyword>
<dbReference type="EMBL" id="JAOVZQ010000001">
    <property type="protein sequence ID" value="MCY0093509.1"/>
    <property type="molecule type" value="Genomic_DNA"/>
</dbReference>
<keyword evidence="3" id="KW-0966">Cell projection</keyword>
<keyword evidence="3" id="KW-0282">Flagellum</keyword>
<proteinExistence type="predicted"/>
<feature type="transmembrane region" description="Helical" evidence="2">
    <location>
        <begin position="26"/>
        <end position="47"/>
    </location>
</feature>
<evidence type="ECO:0000313" key="4">
    <source>
        <dbReference type="Proteomes" id="UP001081283"/>
    </source>
</evidence>
<evidence type="ECO:0000256" key="2">
    <source>
        <dbReference type="SAM" id="Phobius"/>
    </source>
</evidence>
<evidence type="ECO:0000256" key="1">
    <source>
        <dbReference type="SAM" id="MobiDB-lite"/>
    </source>
</evidence>
<evidence type="ECO:0000313" key="3">
    <source>
        <dbReference type="EMBL" id="MCY0093509.1"/>
    </source>
</evidence>
<gene>
    <name evidence="3" type="ORF">OEG82_05685</name>
</gene>
<feature type="compositionally biased region" description="Acidic residues" evidence="1">
    <location>
        <begin position="1"/>
        <end position="12"/>
    </location>
</feature>
<keyword evidence="3" id="KW-0969">Cilium</keyword>
<sequence>MTDQTDIEEEAPEPGPARRRQTGDRVFVVTGFLLATAAAFFPWYVFFNQESFGIAPMGYTETRDLPDIDGRAMVNVSPLAIPATRNGPAPASAFDPITTATVPGSEAAPKSLGAAAGEDPNLSFPGNPRYRLLHVANGRALIEDKTGMYIVRIGSVLPDNSRLARLEEREGSWVIVTSNGDVIER</sequence>
<name>A0ABT3YCK0_9HYPH</name>
<dbReference type="RefSeq" id="WP_267611461.1">
    <property type="nucleotide sequence ID" value="NZ_JAOVZQ010000001.1"/>
</dbReference>
<accession>A0ABT3YCK0</accession>
<keyword evidence="2" id="KW-0812">Transmembrane</keyword>
<keyword evidence="2" id="KW-0472">Membrane</keyword>